<protein>
    <submittedName>
        <fullName evidence="13">Methyl-accepting chemotaxis protein</fullName>
    </submittedName>
</protein>
<dbReference type="SUPFAM" id="SSF58104">
    <property type="entry name" value="Methyl-accepting chemotaxis protein (MCP) signaling domain"/>
    <property type="match status" value="1"/>
</dbReference>
<evidence type="ECO:0000313" key="13">
    <source>
        <dbReference type="EMBL" id="SHO49353.1"/>
    </source>
</evidence>
<dbReference type="AlphaFoldDB" id="A0A1M7Y9P3"/>
<evidence type="ECO:0000256" key="1">
    <source>
        <dbReference type="ARBA" id="ARBA00004651"/>
    </source>
</evidence>
<accession>A0A1M7Y9P3</accession>
<dbReference type="GO" id="GO:0006935">
    <property type="term" value="P:chemotaxis"/>
    <property type="evidence" value="ECO:0007669"/>
    <property type="project" value="UniProtKB-KW"/>
</dbReference>
<feature type="transmembrane region" description="Helical" evidence="10">
    <location>
        <begin position="12"/>
        <end position="34"/>
    </location>
</feature>
<evidence type="ECO:0000256" key="8">
    <source>
        <dbReference type="ARBA" id="ARBA00029447"/>
    </source>
</evidence>
<dbReference type="RefSeq" id="WP_073588959.1">
    <property type="nucleotide sequence ID" value="NZ_FRFD01000006.1"/>
</dbReference>
<dbReference type="PANTHER" id="PTHR32089">
    <property type="entry name" value="METHYL-ACCEPTING CHEMOTAXIS PROTEIN MCPB"/>
    <property type="match status" value="1"/>
</dbReference>
<feature type="domain" description="Methyl-accepting transducer" evidence="11">
    <location>
        <begin position="376"/>
        <end position="620"/>
    </location>
</feature>
<proteinExistence type="inferred from homology"/>
<keyword evidence="5 10" id="KW-1133">Transmembrane helix</keyword>
<keyword evidence="2" id="KW-1003">Cell membrane</keyword>
<dbReference type="Gene3D" id="6.10.340.10">
    <property type="match status" value="1"/>
</dbReference>
<dbReference type="InterPro" id="IPR004089">
    <property type="entry name" value="MCPsignal_dom"/>
</dbReference>
<evidence type="ECO:0000259" key="11">
    <source>
        <dbReference type="PROSITE" id="PS50111"/>
    </source>
</evidence>
<dbReference type="PROSITE" id="PS50111">
    <property type="entry name" value="CHEMOTAXIS_TRANSDUC_2"/>
    <property type="match status" value="1"/>
</dbReference>
<evidence type="ECO:0000256" key="10">
    <source>
        <dbReference type="SAM" id="Phobius"/>
    </source>
</evidence>
<sequence>MDKLKFKNSLRLKVIIAVFAVLLFSTSFITWLNYQKSLHEILSAMNNSAAQTVKVNAYQLSTWVQTRLAEVTIMANTKEVKSMDTAIAMTYLNSEQERLKDQYSTIGLCDTKGNLILQDGNGGSFTVDIHTEESFPEIMKGSSFISNPFVDKADSSRYIITAEVPVKDDNGNIIGLVSGASPIDTAFETNTKFHLGKTDTVFIIDKNGLVLHHPQKDMILQYNMLEKGDKAYKNAIKNLISPKSGSQKITINGEQRILFAEAVPSTDWFMVLDVPVKEYTSSLDSIIKAAVITTIAFVLVICTLTILFLNTFFGRINGIASKIREIASGNGDLTQRIDERHKDEIGQLAINFNGMQESLKSIIHVVIKESFLVEENIAAVENNMDKMNTKIGDVLVTTEQMSASMEQTAASAQEMNVTAKEIETAIDSIARKAQEGAASAVEISRRAEQLCKNTFESQKIATETHHRVNEQLREAIEHSKAIEKINILSDSILQITSQTNLLALNAAIEAARAGEAGKGFAVVAEEIRNLSENSKNTVNEIQNVTKQVVLSVEKLATGSEQVLNYVEGNVMKDYVLMVDTGEQYFKDAEMFSDFANDLSATSEELAASLENITKSISEIAIANGLSAEGTHDIAQNTRVVVKNSSEIMAMVKSTRDSSEKLIGIVEKFRI</sequence>
<reference evidence="13 14" key="1">
    <citation type="submission" date="2016-12" db="EMBL/GenBank/DDBJ databases">
        <authorList>
            <person name="Song W.-J."/>
            <person name="Kurnit D.M."/>
        </authorList>
    </citation>
    <scope>NUCLEOTIDE SEQUENCE [LARGE SCALE GENOMIC DNA]</scope>
    <source>
        <strain evidence="13 14">DSM 12503</strain>
    </source>
</reference>
<dbReference type="GO" id="GO:0005886">
    <property type="term" value="C:plasma membrane"/>
    <property type="evidence" value="ECO:0007669"/>
    <property type="project" value="UniProtKB-SubCell"/>
</dbReference>
<keyword evidence="14" id="KW-1185">Reference proteome</keyword>
<evidence type="ECO:0000256" key="4">
    <source>
        <dbReference type="ARBA" id="ARBA00022692"/>
    </source>
</evidence>
<dbReference type="SMART" id="SM00283">
    <property type="entry name" value="MA"/>
    <property type="match status" value="1"/>
</dbReference>
<keyword evidence="4 10" id="KW-0812">Transmembrane</keyword>
<evidence type="ECO:0000256" key="6">
    <source>
        <dbReference type="ARBA" id="ARBA00023136"/>
    </source>
</evidence>
<gene>
    <name evidence="13" type="ORF">SAMN02745217_02266</name>
</gene>
<dbReference type="Proteomes" id="UP000184612">
    <property type="component" value="Unassembled WGS sequence"/>
</dbReference>
<dbReference type="PANTHER" id="PTHR32089:SF112">
    <property type="entry name" value="LYSOZYME-LIKE PROTEIN-RELATED"/>
    <property type="match status" value="1"/>
</dbReference>
<evidence type="ECO:0000256" key="5">
    <source>
        <dbReference type="ARBA" id="ARBA00022989"/>
    </source>
</evidence>
<dbReference type="Pfam" id="PF00672">
    <property type="entry name" value="HAMP"/>
    <property type="match status" value="1"/>
</dbReference>
<dbReference type="Pfam" id="PF00015">
    <property type="entry name" value="MCPsignal"/>
    <property type="match status" value="1"/>
</dbReference>
<comment type="similarity">
    <text evidence="8">Belongs to the methyl-accepting chemotaxis (MCP) protein family.</text>
</comment>
<dbReference type="STRING" id="1121345.SAMN02745217_02266"/>
<name>A0A1M7Y9P3_9FIRM</name>
<dbReference type="Pfam" id="PF02743">
    <property type="entry name" value="dCache_1"/>
    <property type="match status" value="1"/>
</dbReference>
<keyword evidence="6 10" id="KW-0472">Membrane</keyword>
<dbReference type="CDD" id="cd12914">
    <property type="entry name" value="PDC1_DGC_like"/>
    <property type="match status" value="1"/>
</dbReference>
<dbReference type="InterPro" id="IPR003660">
    <property type="entry name" value="HAMP_dom"/>
</dbReference>
<dbReference type="SMART" id="SM00304">
    <property type="entry name" value="HAMP"/>
    <property type="match status" value="1"/>
</dbReference>
<evidence type="ECO:0000259" key="12">
    <source>
        <dbReference type="PROSITE" id="PS50885"/>
    </source>
</evidence>
<dbReference type="CDD" id="cd06225">
    <property type="entry name" value="HAMP"/>
    <property type="match status" value="1"/>
</dbReference>
<dbReference type="InterPro" id="IPR033479">
    <property type="entry name" value="dCache_1"/>
</dbReference>
<keyword evidence="3" id="KW-0145">Chemotaxis</keyword>
<dbReference type="CDD" id="cd12912">
    <property type="entry name" value="PDC2_MCP_like"/>
    <property type="match status" value="1"/>
</dbReference>
<keyword evidence="7 9" id="KW-0807">Transducer</keyword>
<evidence type="ECO:0000256" key="2">
    <source>
        <dbReference type="ARBA" id="ARBA00022475"/>
    </source>
</evidence>
<dbReference type="PROSITE" id="PS50885">
    <property type="entry name" value="HAMP"/>
    <property type="match status" value="1"/>
</dbReference>
<dbReference type="EMBL" id="FRFD01000006">
    <property type="protein sequence ID" value="SHO49353.1"/>
    <property type="molecule type" value="Genomic_DNA"/>
</dbReference>
<comment type="subcellular location">
    <subcellularLocation>
        <location evidence="1">Cell membrane</location>
        <topology evidence="1">Multi-pass membrane protein</topology>
    </subcellularLocation>
</comment>
<feature type="transmembrane region" description="Helical" evidence="10">
    <location>
        <begin position="289"/>
        <end position="313"/>
    </location>
</feature>
<dbReference type="Gene3D" id="3.30.450.20">
    <property type="entry name" value="PAS domain"/>
    <property type="match status" value="1"/>
</dbReference>
<evidence type="ECO:0000256" key="3">
    <source>
        <dbReference type="ARBA" id="ARBA00022500"/>
    </source>
</evidence>
<evidence type="ECO:0000256" key="7">
    <source>
        <dbReference type="ARBA" id="ARBA00023224"/>
    </source>
</evidence>
<dbReference type="Gene3D" id="1.10.287.950">
    <property type="entry name" value="Methyl-accepting chemotaxis protein"/>
    <property type="match status" value="1"/>
</dbReference>
<feature type="domain" description="HAMP" evidence="12">
    <location>
        <begin position="310"/>
        <end position="364"/>
    </location>
</feature>
<dbReference type="GO" id="GO:0007165">
    <property type="term" value="P:signal transduction"/>
    <property type="evidence" value="ECO:0007669"/>
    <property type="project" value="UniProtKB-KW"/>
</dbReference>
<evidence type="ECO:0000313" key="14">
    <source>
        <dbReference type="Proteomes" id="UP000184612"/>
    </source>
</evidence>
<evidence type="ECO:0000256" key="9">
    <source>
        <dbReference type="PROSITE-ProRule" id="PRU00284"/>
    </source>
</evidence>
<organism evidence="13 14">
    <name type="scientific">Anaerocolumna xylanovorans DSM 12503</name>
    <dbReference type="NCBI Taxonomy" id="1121345"/>
    <lineage>
        <taxon>Bacteria</taxon>
        <taxon>Bacillati</taxon>
        <taxon>Bacillota</taxon>
        <taxon>Clostridia</taxon>
        <taxon>Lachnospirales</taxon>
        <taxon>Lachnospiraceae</taxon>
        <taxon>Anaerocolumna</taxon>
    </lineage>
</organism>